<proteinExistence type="predicted"/>
<dbReference type="AlphaFoldDB" id="Q94I78"/>
<reference evidence="1" key="1">
    <citation type="submission" date="2001-08" db="EMBL/GenBank/DDBJ databases">
        <title>Genomic Sequence For Oryza sativa Clone 10P20, Lemont Strain, Complete Sequence.</title>
        <authorList>
            <person name="Huang E.N."/>
            <person name="de la Bastide M."/>
            <person name="Vil D.M."/>
            <person name="Preston R.R."/>
            <person name="Spiegel L.A."/>
            <person name="See L.H."/>
            <person name="Shah R."/>
            <person name="Matero A."/>
            <person name="O'Shaughnessy A."/>
            <person name="Rodriguez M."/>
            <person name="Shekher M."/>
            <person name="Swaby I."/>
            <person name="Schutz K."/>
            <person name="Habermann K."/>
            <person name="Parnell L.D."/>
            <person name="Nascimento L.U."/>
            <person name="Dedhia N.N."/>
            <person name="McCombie W.R."/>
        </authorList>
    </citation>
    <scope>NUCLEOTIDE SEQUENCE</scope>
</reference>
<name>Q94I78_ORYSA</name>
<sequence>MIGPLTITRKFSSATVTTIHRTIVPSHHITSTSLHQESNEHDILFLHFFYSHVLTILYFKWALKEVKEAAKAREHQLRNEIGQLQDINLEYRGLVKEKDGLFCERIFGPIKSRICACGNSRASGAENEDERFCQKCGVEFIDSRIRRYQMGYIKLACPVTHRRHCFAVLMGVGVRRGERTRRIMTSWCDRLLPLYRRALLCESSFDFLAPSSATQRVEW</sequence>
<accession>Q94I78</accession>
<gene>
    <name evidence="1" type="primary">OSJNBa0010P20.15</name>
</gene>
<protein>
    <submittedName>
        <fullName evidence="1">Uncharacterized protein OSJNBa0010P20.15</fullName>
    </submittedName>
</protein>
<evidence type="ECO:0000313" key="1">
    <source>
        <dbReference type="EMBL" id="AAK53838.1"/>
    </source>
</evidence>
<organism evidence="1">
    <name type="scientific">Oryza sativa</name>
    <name type="common">Rice</name>
    <dbReference type="NCBI Taxonomy" id="4530"/>
    <lineage>
        <taxon>Eukaryota</taxon>
        <taxon>Viridiplantae</taxon>
        <taxon>Streptophyta</taxon>
        <taxon>Embryophyta</taxon>
        <taxon>Tracheophyta</taxon>
        <taxon>Spermatophyta</taxon>
        <taxon>Magnoliopsida</taxon>
        <taxon>Liliopsida</taxon>
        <taxon>Poales</taxon>
        <taxon>Poaceae</taxon>
        <taxon>BOP clade</taxon>
        <taxon>Oryzoideae</taxon>
        <taxon>Oryzeae</taxon>
        <taxon>Oryzinae</taxon>
        <taxon>Oryza</taxon>
    </lineage>
</organism>
<dbReference type="SUPFAM" id="SSF64484">
    <property type="entry name" value="beta and beta-prime subunits of DNA dependent RNA-polymerase"/>
    <property type="match status" value="1"/>
</dbReference>
<dbReference type="EMBL" id="AC011806">
    <property type="protein sequence ID" value="AAK53838.1"/>
    <property type="molecule type" value="Genomic_DNA"/>
</dbReference>